<dbReference type="InterPro" id="IPR000805">
    <property type="entry name" value="Glyco_hydro_26"/>
</dbReference>
<evidence type="ECO:0000256" key="1">
    <source>
        <dbReference type="ARBA" id="ARBA00007754"/>
    </source>
</evidence>
<evidence type="ECO:0000256" key="4">
    <source>
        <dbReference type="PROSITE-ProRule" id="PRU01100"/>
    </source>
</evidence>
<feature type="active site" description="Proton donor" evidence="4">
    <location>
        <position position="221"/>
    </location>
</feature>
<evidence type="ECO:0000313" key="8">
    <source>
        <dbReference type="Proteomes" id="UP001595555"/>
    </source>
</evidence>
<evidence type="ECO:0000256" key="2">
    <source>
        <dbReference type="ARBA" id="ARBA00022801"/>
    </source>
</evidence>
<organism evidence="7 8">
    <name type="scientific">Cellvibrio fontiphilus</name>
    <dbReference type="NCBI Taxonomy" id="1815559"/>
    <lineage>
        <taxon>Bacteria</taxon>
        <taxon>Pseudomonadati</taxon>
        <taxon>Pseudomonadota</taxon>
        <taxon>Gammaproteobacteria</taxon>
        <taxon>Cellvibrionales</taxon>
        <taxon>Cellvibrionaceae</taxon>
        <taxon>Cellvibrio</taxon>
    </lineage>
</organism>
<dbReference type="PANTHER" id="PTHR40079:SF4">
    <property type="entry name" value="GH26 DOMAIN-CONTAINING PROTEIN-RELATED"/>
    <property type="match status" value="1"/>
</dbReference>
<dbReference type="PROSITE" id="PS51764">
    <property type="entry name" value="GH26"/>
    <property type="match status" value="1"/>
</dbReference>
<keyword evidence="8" id="KW-1185">Reference proteome</keyword>
<protein>
    <submittedName>
        <fullName evidence="7">Glycoside hydrolase family 26 protein</fullName>
    </submittedName>
</protein>
<evidence type="ECO:0000259" key="6">
    <source>
        <dbReference type="PROSITE" id="PS51764"/>
    </source>
</evidence>
<sequence>MFMQPRLPLASLLLCASFLVGCDRQPADTSSAAASVPAVAQVQASSANAQVQPLSLIDKHATRQTLALYNNLAALRGKHMLFGHEDSLAYGVHWEGDLDRSDVRDVTGSNPALYGWELGGLELGQEKNLDGVNFKQMQEWIKAGYSRGAVITISWHMYSPVSGGNSWDKTPTVHELIPGGAKHEQLKTYLDTFVEFNAALVATDAQGNSHPIPVIFRPWHEHNGDWFWWGKGNASEADYIALWRFTVEYLRDKKGLRNLIYAYSPDRSRLDMGKFEEGYFYGYPGDDYVDVIGLDNYWDVGHAANTASADEQKANFTAALKQIASIARARNKIAALTETGNNKLTLPNFWTERILAPTLADPLASEITYVMVWRNANLAREKAEQFFAPYPGQATAEDFNAFFAHPFVVFESELPALYQ</sequence>
<comment type="caution">
    <text evidence="7">The sequence shown here is derived from an EMBL/GenBank/DDBJ whole genome shotgun (WGS) entry which is preliminary data.</text>
</comment>
<dbReference type="GO" id="GO:0016787">
    <property type="term" value="F:hydrolase activity"/>
    <property type="evidence" value="ECO:0007669"/>
    <property type="project" value="UniProtKB-KW"/>
</dbReference>
<dbReference type="EMBL" id="JBHRTF010000002">
    <property type="protein sequence ID" value="MFC3114471.1"/>
    <property type="molecule type" value="Genomic_DNA"/>
</dbReference>
<feature type="domain" description="GH26" evidence="6">
    <location>
        <begin position="63"/>
        <end position="412"/>
    </location>
</feature>
<comment type="similarity">
    <text evidence="1 4">Belongs to the glycosyl hydrolase 26 family.</text>
</comment>
<keyword evidence="2 4" id="KW-0378">Hydrolase</keyword>
<evidence type="ECO:0000256" key="3">
    <source>
        <dbReference type="ARBA" id="ARBA00023295"/>
    </source>
</evidence>
<keyword evidence="3 4" id="KW-0326">Glycosidase</keyword>
<feature type="chain" id="PRO_5045730425" evidence="5">
    <location>
        <begin position="23"/>
        <end position="419"/>
    </location>
</feature>
<keyword evidence="5" id="KW-0732">Signal</keyword>
<dbReference type="Pfam" id="PF02156">
    <property type="entry name" value="Glyco_hydro_26"/>
    <property type="match status" value="1"/>
</dbReference>
<feature type="signal peptide" evidence="5">
    <location>
        <begin position="1"/>
        <end position="22"/>
    </location>
</feature>
<dbReference type="InterPro" id="IPR022790">
    <property type="entry name" value="GH26_dom"/>
</dbReference>
<dbReference type="InterPro" id="IPR017853">
    <property type="entry name" value="GH"/>
</dbReference>
<dbReference type="RefSeq" id="WP_378115841.1">
    <property type="nucleotide sequence ID" value="NZ_JBHRTF010000002.1"/>
</dbReference>
<accession>A0ABV7FCL2</accession>
<dbReference type="Gene3D" id="3.20.20.80">
    <property type="entry name" value="Glycosidases"/>
    <property type="match status" value="1"/>
</dbReference>
<feature type="active site" description="Nucleophile" evidence="4">
    <location>
        <position position="338"/>
    </location>
</feature>
<gene>
    <name evidence="7" type="ORF">ACFODX_02815</name>
</gene>
<reference evidence="8" key="1">
    <citation type="journal article" date="2019" name="Int. J. Syst. Evol. Microbiol.">
        <title>The Global Catalogue of Microorganisms (GCM) 10K type strain sequencing project: providing services to taxonomists for standard genome sequencing and annotation.</title>
        <authorList>
            <consortium name="The Broad Institute Genomics Platform"/>
            <consortium name="The Broad Institute Genome Sequencing Center for Infectious Disease"/>
            <person name="Wu L."/>
            <person name="Ma J."/>
        </authorList>
    </citation>
    <scope>NUCLEOTIDE SEQUENCE [LARGE SCALE GENOMIC DNA]</scope>
    <source>
        <strain evidence="8">KCTC 52237</strain>
    </source>
</reference>
<dbReference type="Proteomes" id="UP001595555">
    <property type="component" value="Unassembled WGS sequence"/>
</dbReference>
<dbReference type="PRINTS" id="PR00739">
    <property type="entry name" value="GLHYDRLASE26"/>
</dbReference>
<proteinExistence type="inferred from homology"/>
<name>A0ABV7FCL2_9GAMM</name>
<dbReference type="PANTHER" id="PTHR40079">
    <property type="entry name" value="MANNAN ENDO-1,4-BETA-MANNOSIDASE E-RELATED"/>
    <property type="match status" value="1"/>
</dbReference>
<evidence type="ECO:0000256" key="5">
    <source>
        <dbReference type="SAM" id="SignalP"/>
    </source>
</evidence>
<evidence type="ECO:0000313" key="7">
    <source>
        <dbReference type="EMBL" id="MFC3114471.1"/>
    </source>
</evidence>
<dbReference type="SUPFAM" id="SSF51445">
    <property type="entry name" value="(Trans)glycosidases"/>
    <property type="match status" value="1"/>
</dbReference>
<dbReference type="PROSITE" id="PS51257">
    <property type="entry name" value="PROKAR_LIPOPROTEIN"/>
    <property type="match status" value="1"/>
</dbReference>